<dbReference type="Proteomes" id="UP001065174">
    <property type="component" value="Chromosome"/>
</dbReference>
<dbReference type="PANTHER" id="PTHR17985">
    <property type="entry name" value="SER/THR-RICH PROTEIN T10 IN DGCR REGION"/>
    <property type="match status" value="1"/>
</dbReference>
<organism evidence="1 2">
    <name type="scientific">Reichenbachiella agarivorans</name>
    <dbReference type="NCBI Taxonomy" id="2979464"/>
    <lineage>
        <taxon>Bacteria</taxon>
        <taxon>Pseudomonadati</taxon>
        <taxon>Bacteroidota</taxon>
        <taxon>Cytophagia</taxon>
        <taxon>Cytophagales</taxon>
        <taxon>Reichenbachiellaceae</taxon>
        <taxon>Reichenbachiella</taxon>
    </lineage>
</organism>
<dbReference type="RefSeq" id="WP_262311415.1">
    <property type="nucleotide sequence ID" value="NZ_CP106679.1"/>
</dbReference>
<dbReference type="Pfam" id="PF05742">
    <property type="entry name" value="TANGO2"/>
    <property type="match status" value="1"/>
</dbReference>
<reference evidence="1" key="1">
    <citation type="submission" date="2022-09" db="EMBL/GenBank/DDBJ databases">
        <title>Comparative genomics and taxonomic characterization of three novel marine species of genus Reichenbachiella exhibiting antioxidant and polysaccharide degradation activities.</title>
        <authorList>
            <person name="Muhammad N."/>
            <person name="Lee Y.-J."/>
            <person name="Ko J."/>
            <person name="Kim S.-G."/>
        </authorList>
    </citation>
    <scope>NUCLEOTIDE SEQUENCE</scope>
    <source>
        <strain evidence="1">BKB1-1</strain>
    </source>
</reference>
<gene>
    <name evidence="1" type="ORF">N6H18_08525</name>
</gene>
<dbReference type="PANTHER" id="PTHR17985:SF8">
    <property type="entry name" value="TRANSPORT AND GOLGI ORGANIZATION PROTEIN 2 HOMOLOG"/>
    <property type="match status" value="1"/>
</dbReference>
<accession>A0ABY6CVN4</accession>
<sequence>MCTILFSWKNHPDYNLILASNRDEFYRRPTTPAHYWEDQPDILAGKDLIGGGTWMGVSKNGRFAALTNFRDIEGIDSDAPSRGKLTTDFLTSHISPKEYLTQIQYSKIPYNPFNLLVGDMNELYYYSNVSQEIIAIAPGIYGLSNGLFDESWPKVQKGKLTLSQLITNRVDQPETFLDFLQNKELAADADLPHTGVPYGMEKGLSALFIELPGYGTRCSTIILRKEKELHFLEKTYPLEEQQAHLTVEKFPII</sequence>
<evidence type="ECO:0000313" key="2">
    <source>
        <dbReference type="Proteomes" id="UP001065174"/>
    </source>
</evidence>
<name>A0ABY6CVN4_9BACT</name>
<protein>
    <submittedName>
        <fullName evidence="1">NRDE family protein</fullName>
    </submittedName>
</protein>
<keyword evidence="2" id="KW-1185">Reference proteome</keyword>
<dbReference type="InterPro" id="IPR008551">
    <property type="entry name" value="TANGO2"/>
</dbReference>
<proteinExistence type="predicted"/>
<evidence type="ECO:0000313" key="1">
    <source>
        <dbReference type="EMBL" id="UXP33989.1"/>
    </source>
</evidence>
<dbReference type="EMBL" id="CP106679">
    <property type="protein sequence ID" value="UXP33989.1"/>
    <property type="molecule type" value="Genomic_DNA"/>
</dbReference>